<name>I0YPN4_COCSC</name>
<evidence type="ECO:0000259" key="1">
    <source>
        <dbReference type="Pfam" id="PF22908"/>
    </source>
</evidence>
<dbReference type="OrthoDB" id="271595at2759"/>
<dbReference type="CDD" id="cd15565">
    <property type="entry name" value="PHD2_NSD"/>
    <property type="match status" value="1"/>
</dbReference>
<sequence length="195" mass="20233">MLPLPLQPCQANAAAAGGQSSDTEQLLRGLLLAASEEVVGESIRKLAPSEQQRLLHYLRPLLQRLPAAASQLDSFGDAYAPPQMADKPRAGDAAVPLSAGLPSEGPALAAQANTSAAQAAARLKGPLGELVKCSMGRCGHFYHRSCATACPLTKWGASGGAFRCPAHYCARCGLSGDSVAMLQCRSGHQLFADPL</sequence>
<dbReference type="STRING" id="574566.I0YPN4"/>
<dbReference type="Pfam" id="PF22908">
    <property type="entry name" value="PHD_NSD"/>
    <property type="match status" value="1"/>
</dbReference>
<organism evidence="2 3">
    <name type="scientific">Coccomyxa subellipsoidea (strain C-169)</name>
    <name type="common">Green microalga</name>
    <dbReference type="NCBI Taxonomy" id="574566"/>
    <lineage>
        <taxon>Eukaryota</taxon>
        <taxon>Viridiplantae</taxon>
        <taxon>Chlorophyta</taxon>
        <taxon>core chlorophytes</taxon>
        <taxon>Trebouxiophyceae</taxon>
        <taxon>Trebouxiophyceae incertae sedis</taxon>
        <taxon>Coccomyxaceae</taxon>
        <taxon>Coccomyxa</taxon>
        <taxon>Coccomyxa subellipsoidea</taxon>
    </lineage>
</organism>
<protein>
    <recommendedName>
        <fullName evidence="1">Histone-lysine N-methyltransferase NSD-like PHD zinc finger domain-containing protein</fullName>
    </recommendedName>
</protein>
<evidence type="ECO:0000313" key="2">
    <source>
        <dbReference type="EMBL" id="EIE20353.1"/>
    </source>
</evidence>
<dbReference type="AlphaFoldDB" id="I0YPN4"/>
<keyword evidence="3" id="KW-1185">Reference proteome</keyword>
<dbReference type="Gene3D" id="3.30.40.10">
    <property type="entry name" value="Zinc/RING finger domain, C3HC4 (zinc finger)"/>
    <property type="match status" value="1"/>
</dbReference>
<dbReference type="GeneID" id="17038306"/>
<dbReference type="EMBL" id="AGSI01000016">
    <property type="protein sequence ID" value="EIE20353.1"/>
    <property type="molecule type" value="Genomic_DNA"/>
</dbReference>
<dbReference type="Proteomes" id="UP000007264">
    <property type="component" value="Unassembled WGS sequence"/>
</dbReference>
<dbReference type="KEGG" id="csl:COCSUDRAFT_83553"/>
<comment type="caution">
    <text evidence="2">The sequence shown here is derived from an EMBL/GenBank/DDBJ whole genome shotgun (WGS) entry which is preliminary data.</text>
</comment>
<evidence type="ECO:0000313" key="3">
    <source>
        <dbReference type="Proteomes" id="UP000007264"/>
    </source>
</evidence>
<gene>
    <name evidence="2" type="ORF">COCSUDRAFT_83553</name>
</gene>
<proteinExistence type="predicted"/>
<dbReference type="InterPro" id="IPR013083">
    <property type="entry name" value="Znf_RING/FYVE/PHD"/>
</dbReference>
<reference evidence="2 3" key="1">
    <citation type="journal article" date="2012" name="Genome Biol.">
        <title>The genome of the polar eukaryotic microalga coccomyxa subellipsoidea reveals traits of cold adaptation.</title>
        <authorList>
            <person name="Blanc G."/>
            <person name="Agarkova I."/>
            <person name="Grimwood J."/>
            <person name="Kuo A."/>
            <person name="Brueggeman A."/>
            <person name="Dunigan D."/>
            <person name="Gurnon J."/>
            <person name="Ladunga I."/>
            <person name="Lindquist E."/>
            <person name="Lucas S."/>
            <person name="Pangilinan J."/>
            <person name="Proschold T."/>
            <person name="Salamov A."/>
            <person name="Schmutz J."/>
            <person name="Weeks D."/>
            <person name="Yamada T."/>
            <person name="Claverie J.M."/>
            <person name="Grigoriev I."/>
            <person name="Van Etten J."/>
            <person name="Lomsadze A."/>
            <person name="Borodovsky M."/>
        </authorList>
    </citation>
    <scope>NUCLEOTIDE SEQUENCE [LARGE SCALE GENOMIC DNA]</scope>
    <source>
        <strain evidence="2 3">C-169</strain>
    </source>
</reference>
<dbReference type="InterPro" id="IPR055198">
    <property type="entry name" value="NSD_PHD"/>
</dbReference>
<dbReference type="RefSeq" id="XP_005644897.1">
    <property type="nucleotide sequence ID" value="XM_005644840.1"/>
</dbReference>
<feature type="domain" description="Histone-lysine N-methyltransferase NSD-like PHD zinc finger" evidence="1">
    <location>
        <begin position="129"/>
        <end position="167"/>
    </location>
</feature>
<accession>I0YPN4</accession>